<proteinExistence type="predicted"/>
<dbReference type="Proteomes" id="UP001314205">
    <property type="component" value="Unassembled WGS sequence"/>
</dbReference>
<dbReference type="EMBL" id="CAVLGL010000159">
    <property type="protein sequence ID" value="CAK1604040.1"/>
    <property type="molecule type" value="Genomic_DNA"/>
</dbReference>
<gene>
    <name evidence="1" type="ORF">PARMNEM_LOCUS22321</name>
</gene>
<reference evidence="1 2" key="1">
    <citation type="submission" date="2023-11" db="EMBL/GenBank/DDBJ databases">
        <authorList>
            <person name="Hedman E."/>
            <person name="Englund M."/>
            <person name="Stromberg M."/>
            <person name="Nyberg Akerstrom W."/>
            <person name="Nylinder S."/>
            <person name="Jareborg N."/>
            <person name="Kallberg Y."/>
            <person name="Kronander E."/>
        </authorList>
    </citation>
    <scope>NUCLEOTIDE SEQUENCE [LARGE SCALE GENOMIC DNA]</scope>
</reference>
<comment type="caution">
    <text evidence="1">The sequence shown here is derived from an EMBL/GenBank/DDBJ whole genome shotgun (WGS) entry which is preliminary data.</text>
</comment>
<organism evidence="1 2">
    <name type="scientific">Parnassius mnemosyne</name>
    <name type="common">clouded apollo</name>
    <dbReference type="NCBI Taxonomy" id="213953"/>
    <lineage>
        <taxon>Eukaryota</taxon>
        <taxon>Metazoa</taxon>
        <taxon>Ecdysozoa</taxon>
        <taxon>Arthropoda</taxon>
        <taxon>Hexapoda</taxon>
        <taxon>Insecta</taxon>
        <taxon>Pterygota</taxon>
        <taxon>Neoptera</taxon>
        <taxon>Endopterygota</taxon>
        <taxon>Lepidoptera</taxon>
        <taxon>Glossata</taxon>
        <taxon>Ditrysia</taxon>
        <taxon>Papilionoidea</taxon>
        <taxon>Papilionidae</taxon>
        <taxon>Parnassiinae</taxon>
        <taxon>Parnassini</taxon>
        <taxon>Parnassius</taxon>
        <taxon>Driopa</taxon>
    </lineage>
</organism>
<dbReference type="AlphaFoldDB" id="A0AAV1M8K8"/>
<accession>A0AAV1M8K8</accession>
<sequence length="204" mass="22024">MEKKIVSLIGLEYTFGSDCPDSMPEEETLQHEMEAGMDMVEVISLSQCNEYKLLETEKDQALPAPQIIASGSRATAVASPTNQQDQEVTLQSAAPQITVSGSRAAAVITSPPTVQRERPRRIRNLNPRHSVAEQANMARQDFLAVAESNAEAIRMLAVATEVQAAAAKMQAEAAKVQAEASLSLAQAANKIADAFILYINKNNK</sequence>
<keyword evidence="2" id="KW-1185">Reference proteome</keyword>
<evidence type="ECO:0000313" key="1">
    <source>
        <dbReference type="EMBL" id="CAK1604040.1"/>
    </source>
</evidence>
<protein>
    <submittedName>
        <fullName evidence="1">Uncharacterized protein</fullName>
    </submittedName>
</protein>
<evidence type="ECO:0000313" key="2">
    <source>
        <dbReference type="Proteomes" id="UP001314205"/>
    </source>
</evidence>
<name>A0AAV1M8K8_9NEOP</name>